<dbReference type="PRINTS" id="PR00344">
    <property type="entry name" value="BCTRLSENSOR"/>
</dbReference>
<dbReference type="InterPro" id="IPR019734">
    <property type="entry name" value="TPR_rpt"/>
</dbReference>
<dbReference type="Pfam" id="PF13424">
    <property type="entry name" value="TPR_12"/>
    <property type="match status" value="1"/>
</dbReference>
<dbReference type="InterPro" id="IPR004358">
    <property type="entry name" value="Sig_transdc_His_kin-like_C"/>
</dbReference>
<name>A0A7H9BJM7_9NEIS</name>
<dbReference type="SUPFAM" id="SSF48452">
    <property type="entry name" value="TPR-like"/>
    <property type="match status" value="2"/>
</dbReference>
<proteinExistence type="predicted"/>
<evidence type="ECO:0000313" key="6">
    <source>
        <dbReference type="Proteomes" id="UP000509597"/>
    </source>
</evidence>
<comment type="catalytic activity">
    <reaction evidence="1">
        <text>ATP + protein L-histidine = ADP + protein N-phospho-L-histidine.</text>
        <dbReference type="EC" id="2.7.13.3"/>
    </reaction>
</comment>
<dbReference type="SMART" id="SM00028">
    <property type="entry name" value="TPR"/>
    <property type="match status" value="5"/>
</dbReference>
<dbReference type="EC" id="2.7.13.3" evidence="2"/>
<evidence type="ECO:0000259" key="4">
    <source>
        <dbReference type="PROSITE" id="PS50109"/>
    </source>
</evidence>
<dbReference type="SMART" id="SM00387">
    <property type="entry name" value="HATPase_c"/>
    <property type="match status" value="1"/>
</dbReference>
<dbReference type="Proteomes" id="UP000509597">
    <property type="component" value="Chromosome"/>
</dbReference>
<organism evidence="5 6">
    <name type="scientific">Chitinibacter bivalviorum</name>
    <dbReference type="NCBI Taxonomy" id="2739434"/>
    <lineage>
        <taxon>Bacteria</taxon>
        <taxon>Pseudomonadati</taxon>
        <taxon>Pseudomonadota</taxon>
        <taxon>Betaproteobacteria</taxon>
        <taxon>Neisseriales</taxon>
        <taxon>Chitinibacteraceae</taxon>
        <taxon>Chitinibacter</taxon>
    </lineage>
</organism>
<dbReference type="EMBL" id="CP058627">
    <property type="protein sequence ID" value="QLG88448.1"/>
    <property type="molecule type" value="Genomic_DNA"/>
</dbReference>
<dbReference type="SUPFAM" id="SSF55874">
    <property type="entry name" value="ATPase domain of HSP90 chaperone/DNA topoisomerase II/histidine kinase"/>
    <property type="match status" value="1"/>
</dbReference>
<evidence type="ECO:0000256" key="2">
    <source>
        <dbReference type="ARBA" id="ARBA00012438"/>
    </source>
</evidence>
<evidence type="ECO:0000313" key="5">
    <source>
        <dbReference type="EMBL" id="QLG88448.1"/>
    </source>
</evidence>
<feature type="repeat" description="TPR" evidence="3">
    <location>
        <begin position="169"/>
        <end position="202"/>
    </location>
</feature>
<dbReference type="Gene3D" id="1.25.40.10">
    <property type="entry name" value="Tetratricopeptide repeat domain"/>
    <property type="match status" value="2"/>
</dbReference>
<protein>
    <recommendedName>
        <fullName evidence="2">histidine kinase</fullName>
        <ecNumber evidence="2">2.7.13.3</ecNumber>
    </recommendedName>
</protein>
<sequence>MSLPPISAPLQETVDKIVKIANVDRYEAFNYCEAGLALARAQHDDAAFIAIALQYGLVMDQHGYPDESINTLYEALQLSQSYHLFADEARLLNVIGRAVYTRAEYGRAMQAWAHCLEVAELAEDQISWIWAKVGIAQIYHALDSHSTAVVLLRQAEQRARPLNDTILLFNILLNLGVDLFHNHEYDQALHAYQEAIDIARQLNHLDDIGETLFRIAEVDLAQDQLELALAHLREAETICTQSHHMWALANIHGLRARIYAAQSGLDEALMEVQKGLDFAHASGSTHIEMRLLFLQAELAERDNNAILAFRAYRAAMGLREKIRPDAQQHQLVELEDLAGVRPSPGRVLLELANNPKLESCDLNELAHLLCDNAALAIKGASASYWQYMQEEQLFYRVHANTPRSNVPDKQDFGVQLTVSLQQGESTVAHNAQHHQRTWNIYDQLFRPAQIVSVVLLPLRLNTRLFGVLMIEQINQLKNWTADEVQSANQLAIIGTRALANIERHHFQMDIARLNAQLQQNNVELEARVLERTNELQKAMAHLVETEKLASLGNLVAGFAHELNTPLGNTLTAATTLLAKNQELLDQINQGLVKKTLLLKYLEDSSMIAELVERNARRASNLISNLKQVAVDKTSSMQRVFNLHQIIEETISTMSISLKNRKVQIINQVPAALELNSYPGSLEQVIGNFITNTLVHGYQQEDEGLIEISASQLNASHIELRYQDHGAGIPNHIKKRVFEPFFTTRFGQGGSGLGLYLVYSLVNGTLGGVLELLDAPQGGALFILKLPIQAPAEHHDSINLLRH</sequence>
<dbReference type="InterPro" id="IPR003018">
    <property type="entry name" value="GAF"/>
</dbReference>
<dbReference type="InterPro" id="IPR005467">
    <property type="entry name" value="His_kinase_dom"/>
</dbReference>
<dbReference type="Gene3D" id="3.30.450.40">
    <property type="match status" value="1"/>
</dbReference>
<dbReference type="InterPro" id="IPR029016">
    <property type="entry name" value="GAF-like_dom_sf"/>
</dbReference>
<dbReference type="InterPro" id="IPR036097">
    <property type="entry name" value="HisK_dim/P_sf"/>
</dbReference>
<dbReference type="PROSITE" id="PS50005">
    <property type="entry name" value="TPR"/>
    <property type="match status" value="1"/>
</dbReference>
<dbReference type="PROSITE" id="PS50109">
    <property type="entry name" value="HIS_KIN"/>
    <property type="match status" value="1"/>
</dbReference>
<dbReference type="Pfam" id="PF01590">
    <property type="entry name" value="GAF"/>
    <property type="match status" value="1"/>
</dbReference>
<dbReference type="GO" id="GO:0000155">
    <property type="term" value="F:phosphorelay sensor kinase activity"/>
    <property type="evidence" value="ECO:0007669"/>
    <property type="project" value="InterPro"/>
</dbReference>
<dbReference type="PANTHER" id="PTHR43065:SF47">
    <property type="match status" value="1"/>
</dbReference>
<dbReference type="KEGG" id="chiz:HQ393_09415"/>
<dbReference type="SUPFAM" id="SSF47384">
    <property type="entry name" value="Homodimeric domain of signal transducing histidine kinase"/>
    <property type="match status" value="1"/>
</dbReference>
<dbReference type="RefSeq" id="WP_179354963.1">
    <property type="nucleotide sequence ID" value="NZ_CP058627.1"/>
</dbReference>
<dbReference type="InterPro" id="IPR003594">
    <property type="entry name" value="HATPase_dom"/>
</dbReference>
<dbReference type="SUPFAM" id="SSF55781">
    <property type="entry name" value="GAF domain-like"/>
    <property type="match status" value="1"/>
</dbReference>
<keyword evidence="3" id="KW-0802">TPR repeat</keyword>
<feature type="domain" description="Histidine kinase" evidence="4">
    <location>
        <begin position="557"/>
        <end position="789"/>
    </location>
</feature>
<gene>
    <name evidence="5" type="ORF">HQ393_09415</name>
</gene>
<keyword evidence="6" id="KW-1185">Reference proteome</keyword>
<dbReference type="Gene3D" id="1.10.287.130">
    <property type="match status" value="1"/>
</dbReference>
<dbReference type="InterPro" id="IPR011990">
    <property type="entry name" value="TPR-like_helical_dom_sf"/>
</dbReference>
<dbReference type="AlphaFoldDB" id="A0A7H9BJM7"/>
<dbReference type="Gene3D" id="3.30.565.10">
    <property type="entry name" value="Histidine kinase-like ATPase, C-terminal domain"/>
    <property type="match status" value="1"/>
</dbReference>
<dbReference type="Pfam" id="PF02518">
    <property type="entry name" value="HATPase_c"/>
    <property type="match status" value="1"/>
</dbReference>
<evidence type="ECO:0000256" key="1">
    <source>
        <dbReference type="ARBA" id="ARBA00000085"/>
    </source>
</evidence>
<evidence type="ECO:0000256" key="3">
    <source>
        <dbReference type="PROSITE-ProRule" id="PRU00339"/>
    </source>
</evidence>
<dbReference type="InterPro" id="IPR036890">
    <property type="entry name" value="HATPase_C_sf"/>
</dbReference>
<dbReference type="PANTHER" id="PTHR43065">
    <property type="entry name" value="SENSOR HISTIDINE KINASE"/>
    <property type="match status" value="1"/>
</dbReference>
<accession>A0A7H9BJM7</accession>
<reference evidence="5 6" key="1">
    <citation type="submission" date="2020-07" db="EMBL/GenBank/DDBJ databases">
        <title>Complete genome sequence of Chitinibacter sp. 2T18.</title>
        <authorList>
            <person name="Bae J.-W."/>
            <person name="Choi J.-W."/>
        </authorList>
    </citation>
    <scope>NUCLEOTIDE SEQUENCE [LARGE SCALE GENOMIC DNA]</scope>
    <source>
        <strain evidence="5 6">2T18</strain>
    </source>
</reference>